<evidence type="ECO:0008006" key="4">
    <source>
        <dbReference type="Google" id="ProtNLM"/>
    </source>
</evidence>
<feature type="transmembrane region" description="Helical" evidence="1">
    <location>
        <begin position="12"/>
        <end position="35"/>
    </location>
</feature>
<organism evidence="2 3">
    <name type="scientific">Nocardioides luteus</name>
    <dbReference type="NCBI Taxonomy" id="1844"/>
    <lineage>
        <taxon>Bacteria</taxon>
        <taxon>Bacillati</taxon>
        <taxon>Actinomycetota</taxon>
        <taxon>Actinomycetes</taxon>
        <taxon>Propionibacteriales</taxon>
        <taxon>Nocardioidaceae</taxon>
        <taxon>Nocardioides</taxon>
    </lineage>
</organism>
<accession>A0ABQ5T2D9</accession>
<keyword evidence="1" id="KW-0812">Transmembrane</keyword>
<sequence length="152" mass="15539">MTSASQGGPERMPTLVVGSVLALVYAVGLLIAALWGIGMVLEDEGSRLSSGEQSGLVVACMGAAVSVFGIFCILRGLQRQVWAITLVATGLGVGVLVAVGITVTIFRGDDDGGFNFGWVSLVATLVMIAPVVLLSIAISKLPSPHDDQADGL</sequence>
<feature type="transmembrane region" description="Helical" evidence="1">
    <location>
        <begin position="55"/>
        <end position="74"/>
    </location>
</feature>
<keyword evidence="1" id="KW-0472">Membrane</keyword>
<keyword evidence="3" id="KW-1185">Reference proteome</keyword>
<reference evidence="2" key="2">
    <citation type="submission" date="2023-01" db="EMBL/GenBank/DDBJ databases">
        <authorList>
            <person name="Sun Q."/>
            <person name="Evtushenko L."/>
        </authorList>
    </citation>
    <scope>NUCLEOTIDE SEQUENCE</scope>
    <source>
        <strain evidence="2">VKM Ac-1246</strain>
    </source>
</reference>
<dbReference type="Proteomes" id="UP001142292">
    <property type="component" value="Unassembled WGS sequence"/>
</dbReference>
<comment type="caution">
    <text evidence="2">The sequence shown here is derived from an EMBL/GenBank/DDBJ whole genome shotgun (WGS) entry which is preliminary data.</text>
</comment>
<feature type="transmembrane region" description="Helical" evidence="1">
    <location>
        <begin position="81"/>
        <end position="106"/>
    </location>
</feature>
<reference evidence="2" key="1">
    <citation type="journal article" date="2014" name="Int. J. Syst. Evol. Microbiol.">
        <title>Complete genome of a new Firmicutes species belonging to the dominant human colonic microbiota ('Ruminococcus bicirculans') reveals two chromosomes and a selective capacity to utilize plant glucans.</title>
        <authorList>
            <consortium name="NISC Comparative Sequencing Program"/>
            <person name="Wegmann U."/>
            <person name="Louis P."/>
            <person name="Goesmann A."/>
            <person name="Henrissat B."/>
            <person name="Duncan S.H."/>
            <person name="Flint H.J."/>
        </authorList>
    </citation>
    <scope>NUCLEOTIDE SEQUENCE</scope>
    <source>
        <strain evidence="2">VKM Ac-1246</strain>
    </source>
</reference>
<feature type="transmembrane region" description="Helical" evidence="1">
    <location>
        <begin position="118"/>
        <end position="138"/>
    </location>
</feature>
<proteinExistence type="predicted"/>
<evidence type="ECO:0000313" key="3">
    <source>
        <dbReference type="Proteomes" id="UP001142292"/>
    </source>
</evidence>
<dbReference type="RefSeq" id="WP_189118464.1">
    <property type="nucleotide sequence ID" value="NZ_BMRK01000007.1"/>
</dbReference>
<dbReference type="EMBL" id="BSEL01000010">
    <property type="protein sequence ID" value="GLJ70241.1"/>
    <property type="molecule type" value="Genomic_DNA"/>
</dbReference>
<evidence type="ECO:0000313" key="2">
    <source>
        <dbReference type="EMBL" id="GLJ70241.1"/>
    </source>
</evidence>
<evidence type="ECO:0000256" key="1">
    <source>
        <dbReference type="SAM" id="Phobius"/>
    </source>
</evidence>
<protein>
    <recommendedName>
        <fullName evidence="4">Major facilitator superfamily (MFS) profile domain-containing protein</fullName>
    </recommendedName>
</protein>
<name>A0ABQ5T2D9_9ACTN</name>
<keyword evidence="1" id="KW-1133">Transmembrane helix</keyword>
<gene>
    <name evidence="2" type="ORF">GCM10017579_42770</name>
</gene>